<comment type="caution">
    <text evidence="2">The sequence shown here is derived from an EMBL/GenBank/DDBJ whole genome shotgun (WGS) entry which is preliminary data.</text>
</comment>
<accession>A0A2U2PMA6</accession>
<dbReference type="OrthoDB" id="675470at2"/>
<feature type="transmembrane region" description="Helical" evidence="1">
    <location>
        <begin position="35"/>
        <end position="68"/>
    </location>
</feature>
<keyword evidence="3" id="KW-1185">Reference proteome</keyword>
<evidence type="ECO:0000313" key="3">
    <source>
        <dbReference type="Proteomes" id="UP000245647"/>
    </source>
</evidence>
<proteinExistence type="predicted"/>
<feature type="transmembrane region" description="Helical" evidence="1">
    <location>
        <begin position="74"/>
        <end position="93"/>
    </location>
</feature>
<dbReference type="AlphaFoldDB" id="A0A2U2PMA6"/>
<sequence>MSETQEQNQQDIVSLLKEYITTKLELARLSAIERLTVVVSSLITISCVVVAALLTFLFASLTLAFFLGELLDSYAAGFGIVALLYLVVAIVIAKTKEKYINKYLQDFIVKLIFNNKKK</sequence>
<evidence type="ECO:0000313" key="2">
    <source>
        <dbReference type="EMBL" id="PWG82520.1"/>
    </source>
</evidence>
<dbReference type="InterPro" id="IPR009937">
    <property type="entry name" value="Phage_holin_3_6"/>
</dbReference>
<evidence type="ECO:0000256" key="1">
    <source>
        <dbReference type="SAM" id="Phobius"/>
    </source>
</evidence>
<name>A0A2U2PMA6_9SPHI</name>
<reference evidence="2 3" key="1">
    <citation type="submission" date="2018-04" db="EMBL/GenBank/DDBJ databases">
        <title>Pedobacter chongqingensis sp. nov., isolated from a rottenly hemp rope.</title>
        <authorList>
            <person name="Cai Y."/>
        </authorList>
    </citation>
    <scope>NUCLEOTIDE SEQUENCE [LARGE SCALE GENOMIC DNA]</scope>
    <source>
        <strain evidence="2 3">FJ4-8</strain>
    </source>
</reference>
<dbReference type="Pfam" id="PF07332">
    <property type="entry name" value="Phage_holin_3_6"/>
    <property type="match status" value="1"/>
</dbReference>
<protein>
    <submittedName>
        <fullName evidence="2">Phage holin family protein</fullName>
    </submittedName>
</protein>
<keyword evidence="1" id="KW-0812">Transmembrane</keyword>
<gene>
    <name evidence="2" type="ORF">DDR33_01240</name>
</gene>
<dbReference type="Proteomes" id="UP000245647">
    <property type="component" value="Unassembled WGS sequence"/>
</dbReference>
<keyword evidence="1" id="KW-1133">Transmembrane helix</keyword>
<keyword evidence="1" id="KW-0472">Membrane</keyword>
<dbReference type="RefSeq" id="WP_109413939.1">
    <property type="nucleotide sequence ID" value="NZ_QEAS01000001.1"/>
</dbReference>
<dbReference type="EMBL" id="QEAS01000001">
    <property type="protein sequence ID" value="PWG82520.1"/>
    <property type="molecule type" value="Genomic_DNA"/>
</dbReference>
<organism evidence="2 3">
    <name type="scientific">Pararcticibacter amylolyticus</name>
    <dbReference type="NCBI Taxonomy" id="2173175"/>
    <lineage>
        <taxon>Bacteria</taxon>
        <taxon>Pseudomonadati</taxon>
        <taxon>Bacteroidota</taxon>
        <taxon>Sphingobacteriia</taxon>
        <taxon>Sphingobacteriales</taxon>
        <taxon>Sphingobacteriaceae</taxon>
        <taxon>Pararcticibacter</taxon>
    </lineage>
</organism>